<dbReference type="InterPro" id="IPR018310">
    <property type="entry name" value="Put_endonuclease_Z1-dom"/>
</dbReference>
<evidence type="ECO:0000313" key="3">
    <source>
        <dbReference type="Proteomes" id="UP001597546"/>
    </source>
</evidence>
<comment type="caution">
    <text evidence="2">The sequence shown here is derived from an EMBL/GenBank/DDBJ whole genome shotgun (WGS) entry which is preliminary data.</text>
</comment>
<dbReference type="Pfam" id="PF10593">
    <property type="entry name" value="Z1"/>
    <property type="match status" value="1"/>
</dbReference>
<feature type="domain" description="Putative endonuclease Z1" evidence="1">
    <location>
        <begin position="447"/>
        <end position="695"/>
    </location>
</feature>
<organism evidence="2 3">
    <name type="scientific">Pedobacter alpinus</name>
    <dbReference type="NCBI Taxonomy" id="1590643"/>
    <lineage>
        <taxon>Bacteria</taxon>
        <taxon>Pseudomonadati</taxon>
        <taxon>Bacteroidota</taxon>
        <taxon>Sphingobacteriia</taxon>
        <taxon>Sphingobacteriales</taxon>
        <taxon>Sphingobacteriaceae</taxon>
        <taxon>Pedobacter</taxon>
    </lineage>
</organism>
<reference evidence="3" key="1">
    <citation type="journal article" date="2019" name="Int. J. Syst. Evol. Microbiol.">
        <title>The Global Catalogue of Microorganisms (GCM) 10K type strain sequencing project: providing services to taxonomists for standard genome sequencing and annotation.</title>
        <authorList>
            <consortium name="The Broad Institute Genomics Platform"/>
            <consortium name="The Broad Institute Genome Sequencing Center for Infectious Disease"/>
            <person name="Wu L."/>
            <person name="Ma J."/>
        </authorList>
    </citation>
    <scope>NUCLEOTIDE SEQUENCE [LARGE SCALE GENOMIC DNA]</scope>
    <source>
        <strain evidence="3">KCTC 42456</strain>
    </source>
</reference>
<keyword evidence="3" id="KW-1185">Reference proteome</keyword>
<dbReference type="RefSeq" id="WP_379041378.1">
    <property type="nucleotide sequence ID" value="NZ_JBHSKW010000014.1"/>
</dbReference>
<evidence type="ECO:0000259" key="1">
    <source>
        <dbReference type="Pfam" id="PF10593"/>
    </source>
</evidence>
<proteinExistence type="predicted"/>
<protein>
    <submittedName>
        <fullName evidence="2">Z1 domain-containing protein</fullName>
    </submittedName>
</protein>
<accession>A0ABW5TU48</accession>
<gene>
    <name evidence="2" type="ORF">ACFSSE_10075</name>
</gene>
<dbReference type="Proteomes" id="UP001597546">
    <property type="component" value="Unassembled WGS sequence"/>
</dbReference>
<dbReference type="EMBL" id="JBHULV010000029">
    <property type="protein sequence ID" value="MFD2732048.1"/>
    <property type="molecule type" value="Genomic_DNA"/>
</dbReference>
<evidence type="ECO:0000313" key="2">
    <source>
        <dbReference type="EMBL" id="MFD2732048.1"/>
    </source>
</evidence>
<sequence>MNNTETIEIIKTFIKEKAKKEEYLTHSFFDKIKNEIVNLVRIFPGIAEKDDRTLDHLYQTSVKEFQSVNPIDIDPSNSLTKKGLPIWLTEERKKSIKDDYIKRYMTFLAKKGRSEKVLSEISTSSEKILSKLGDPKSEKSFYIKGLVVGSVQSGKTGNFNAVINRSIDAGYSLIIVLSGIMEDLRSQTQLRIEEEVIGEGTVDVTKDRTGFKGVGEIRRFGEMGDQNVSQVFSVTSYKSDFKKSVKDTVFSLNNKNILVCKKNTGVLKNLLIWLSDYLNENKEKHDIPFLIVDDEADNASLNNLGKKGVEYASAINGHIRALLDLFTKKSYLGYTATPFANVLQDRNQTIALKWPVTYKMNGEQVLKEFNQVGNIFPDDFIELLNTPSNYVGAKQIFETVFEDNIKLPLVELIHDTNIEFPSHVPKDEKSDRAVTKYDDFPVNLPRSLIEATQCFILTIALRFSRLANMTDSGFLNPHHTMLVHISRFITWQNKTKELLIEYLWKLESDINNDLPNNSKLIYGTLEKTWDKYYAAIVHNIRAYLPEGYQDEFLLPKTFNDIRPFLIDAVKGIEIKAVNSATGDKLHYEKDNNGNGKKIIAVGGNRLSRGFTLEGLTINYFIRNTNFSDTLLQMGRWFGYRPGYLDCCKIFTNTDAVNKFDATTRAIEELEIEFKKMSRLERTPADFVLRVRKHPGTLKVTRPSILKNTKLVNWSYQDQLVQTTKFIINDAVKLTTAWEAFKGFIKDQKNNIIKNKGQDFYLIKLDVQQLIDFLKLPNAFENIEIPQIIKFIEIAKEKNKLRNWTIAIKTSGKGKVLFSEKSGLDENITLSERSGPIQKNSHYRDIFFTKGVFGASGKSANIVGAGKDFSLLLSDEKQKEVEALFRNEILEDYKKKGILNPEQKSQKTTIPERVYREAMSDDEGLLVVYLMDLDTVFRKGENDLEMDEMVAKNRIDTDIPLIGYAIGFPPISPDPGGEYLHGDYDIEDEIDETEEWDESMEATDE</sequence>
<name>A0ABW5TU48_9SPHI</name>